<accession>A0A397TI16</accession>
<feature type="repeat" description="WD" evidence="7">
    <location>
        <begin position="537"/>
        <end position="570"/>
    </location>
</feature>
<dbReference type="InterPro" id="IPR015943">
    <property type="entry name" value="WD40/YVTN_repeat-like_dom_sf"/>
</dbReference>
<feature type="compositionally biased region" description="Low complexity" evidence="8">
    <location>
        <begin position="277"/>
        <end position="293"/>
    </location>
</feature>
<evidence type="ECO:0000313" key="11">
    <source>
        <dbReference type="EMBL" id="RIA94484.1"/>
    </source>
</evidence>
<feature type="compositionally biased region" description="Basic and acidic residues" evidence="8">
    <location>
        <begin position="966"/>
        <end position="976"/>
    </location>
</feature>
<feature type="compositionally biased region" description="Polar residues" evidence="8">
    <location>
        <begin position="55"/>
        <end position="71"/>
    </location>
</feature>
<dbReference type="Pfam" id="PF21289">
    <property type="entry name" value="EDC4_C"/>
    <property type="match status" value="1"/>
</dbReference>
<dbReference type="Gene3D" id="1.10.220.100">
    <property type="entry name" value="conserved c-terminal region of ge- 1"/>
    <property type="match status" value="1"/>
</dbReference>
<feature type="compositionally biased region" description="Polar residues" evidence="8">
    <location>
        <begin position="1018"/>
        <end position="1029"/>
    </location>
</feature>
<proteinExistence type="inferred from homology"/>
<comment type="caution">
    <text evidence="11">The sequence shown here is derived from an EMBL/GenBank/DDBJ whole genome shotgun (WGS) entry which is preliminary data.</text>
</comment>
<dbReference type="PROSITE" id="PS50082">
    <property type="entry name" value="WD_REPEATS_2"/>
    <property type="match status" value="1"/>
</dbReference>
<evidence type="ECO:0000259" key="9">
    <source>
        <dbReference type="Pfam" id="PF16529"/>
    </source>
</evidence>
<reference evidence="11 12" key="1">
    <citation type="submission" date="2018-06" db="EMBL/GenBank/DDBJ databases">
        <title>Comparative genomics reveals the genomic features of Rhizophagus irregularis, R. cerebriforme, R. diaphanum and Gigaspora rosea, and their symbiotic lifestyle signature.</title>
        <authorList>
            <person name="Morin E."/>
            <person name="San Clemente H."/>
            <person name="Chen E.C.H."/>
            <person name="De La Providencia I."/>
            <person name="Hainaut M."/>
            <person name="Kuo A."/>
            <person name="Kohler A."/>
            <person name="Murat C."/>
            <person name="Tang N."/>
            <person name="Roy S."/>
            <person name="Loubradou J."/>
            <person name="Henrissat B."/>
            <person name="Grigoriev I.V."/>
            <person name="Corradi N."/>
            <person name="Roux C."/>
            <person name="Martin F.M."/>
        </authorList>
    </citation>
    <scope>NUCLEOTIDE SEQUENCE [LARGE SCALE GENOMIC DNA]</scope>
    <source>
        <strain evidence="11 12">DAOM 227022</strain>
    </source>
</reference>
<feature type="compositionally biased region" description="Polar residues" evidence="8">
    <location>
        <begin position="12"/>
        <end position="27"/>
    </location>
</feature>
<evidence type="ECO:0000256" key="4">
    <source>
        <dbReference type="ARBA" id="ARBA00022574"/>
    </source>
</evidence>
<dbReference type="GO" id="GO:0000932">
    <property type="term" value="C:P-body"/>
    <property type="evidence" value="ECO:0007669"/>
    <property type="project" value="UniProtKB-SubCell"/>
</dbReference>
<feature type="domain" description="Enhancer of mRNA-decapping protein 4 WD40 repeat region" evidence="9">
    <location>
        <begin position="375"/>
        <end position="648"/>
    </location>
</feature>
<keyword evidence="6" id="KW-0175">Coiled coil</keyword>
<dbReference type="EMBL" id="QKYT01000080">
    <property type="protein sequence ID" value="RIA94484.1"/>
    <property type="molecule type" value="Genomic_DNA"/>
</dbReference>
<protein>
    <submittedName>
        <fullName evidence="11">Uncharacterized protein</fullName>
    </submittedName>
</protein>
<feature type="compositionally biased region" description="Low complexity" evidence="8">
    <location>
        <begin position="240"/>
        <end position="253"/>
    </location>
</feature>
<evidence type="ECO:0000256" key="7">
    <source>
        <dbReference type="PROSITE-ProRule" id="PRU00221"/>
    </source>
</evidence>
<feature type="compositionally biased region" description="Low complexity" evidence="8">
    <location>
        <begin position="90"/>
        <end position="99"/>
    </location>
</feature>
<dbReference type="InterPro" id="IPR032401">
    <property type="entry name" value="EDC4_WD40"/>
</dbReference>
<feature type="region of interest" description="Disordered" evidence="8">
    <location>
        <begin position="803"/>
        <end position="840"/>
    </location>
</feature>
<feature type="compositionally biased region" description="Pro residues" evidence="8">
    <location>
        <begin position="38"/>
        <end position="51"/>
    </location>
</feature>
<feature type="compositionally biased region" description="Low complexity" evidence="8">
    <location>
        <begin position="28"/>
        <end position="37"/>
    </location>
</feature>
<feature type="compositionally biased region" description="Polar residues" evidence="8">
    <location>
        <begin position="886"/>
        <end position="898"/>
    </location>
</feature>
<feature type="compositionally biased region" description="Basic and acidic residues" evidence="8">
    <location>
        <begin position="1006"/>
        <end position="1015"/>
    </location>
</feature>
<feature type="region of interest" description="Disordered" evidence="8">
    <location>
        <begin position="1"/>
        <end position="99"/>
    </location>
</feature>
<dbReference type="PANTHER" id="PTHR15598:SF5">
    <property type="entry name" value="ENHANCER OF MRNA-DECAPPING PROTEIN 4"/>
    <property type="match status" value="1"/>
</dbReference>
<dbReference type="SUPFAM" id="SSF50978">
    <property type="entry name" value="WD40 repeat-like"/>
    <property type="match status" value="1"/>
</dbReference>
<evidence type="ECO:0000256" key="1">
    <source>
        <dbReference type="ARBA" id="ARBA00004201"/>
    </source>
</evidence>
<evidence type="ECO:0000256" key="8">
    <source>
        <dbReference type="SAM" id="MobiDB-lite"/>
    </source>
</evidence>
<dbReference type="GO" id="GO:0031087">
    <property type="term" value="P:deadenylation-independent decapping of nuclear-transcribed mRNA"/>
    <property type="evidence" value="ECO:0007669"/>
    <property type="project" value="InterPro"/>
</dbReference>
<feature type="region of interest" description="Disordered" evidence="8">
    <location>
        <begin position="939"/>
        <end position="1029"/>
    </location>
</feature>
<comment type="similarity">
    <text evidence="2">Belongs to the WD repeat EDC4 family.</text>
</comment>
<evidence type="ECO:0000256" key="5">
    <source>
        <dbReference type="ARBA" id="ARBA00022737"/>
    </source>
</evidence>
<dbReference type="SMART" id="SM00320">
    <property type="entry name" value="WD40"/>
    <property type="match status" value="2"/>
</dbReference>
<dbReference type="Pfam" id="PF16529">
    <property type="entry name" value="Ge1_WD40"/>
    <property type="match status" value="1"/>
</dbReference>
<keyword evidence="3" id="KW-0963">Cytoplasm</keyword>
<keyword evidence="4 7" id="KW-0853">WD repeat</keyword>
<dbReference type="InterPro" id="IPR049404">
    <property type="entry name" value="EDC4_C"/>
</dbReference>
<dbReference type="InterPro" id="IPR045152">
    <property type="entry name" value="EDC4-like"/>
</dbReference>
<dbReference type="InterPro" id="IPR001680">
    <property type="entry name" value="WD40_rpt"/>
</dbReference>
<dbReference type="InterPro" id="IPR044938">
    <property type="entry name" value="EDC4_C_sf"/>
</dbReference>
<dbReference type="Proteomes" id="UP000265703">
    <property type="component" value="Unassembled WGS sequence"/>
</dbReference>
<feature type="compositionally biased region" description="Low complexity" evidence="8">
    <location>
        <begin position="819"/>
        <end position="830"/>
    </location>
</feature>
<evidence type="ECO:0000256" key="6">
    <source>
        <dbReference type="ARBA" id="ARBA00023054"/>
    </source>
</evidence>
<keyword evidence="12" id="KW-1185">Reference proteome</keyword>
<dbReference type="InterPro" id="IPR036322">
    <property type="entry name" value="WD40_repeat_dom_sf"/>
</dbReference>
<dbReference type="PANTHER" id="PTHR15598">
    <property type="entry name" value="ENHANCER OF MRNA-DECAPPING PROTEIN 4"/>
    <property type="match status" value="1"/>
</dbReference>
<dbReference type="OrthoDB" id="21128at2759"/>
<sequence length="1511" mass="166696">MDPSATLLNLLHKNQPSPSETSMAGQRSPTTPSYPTSQPTPPPIQSSPNPMPIFSYTQPFNTQPLAYNQTVFPPATVPPPPPPPPPPPLQLSSQSQQMSPNPIASLLQTLNTNSITSPSQTTSINASGVPQTQSIFPFGGENEATTSTGTGDPTLLNIDKASTASLKLALFGHNSSAASFDESQQDENQYLADTPLPQNENPTEEEITYPGDETAKVEDVLAPVEENVYNENSTSESIRPTTSSPSTKQSPSTRNKSMFTYTNPFDLLKKSPPPSPSQSVTTTQWSSQSTSTSQKKREVPVFSRPQQQVEPFLSELSAWNVRANSPSKANSSIPDGVRLPRGRILYNTGKKNEIVISSKDLELTTITLVPSDLEYRAGKSISVNALYICYAVKGGKIRVISTLYGSKTLLRNHDKSILDMCIQDVFPDEFKEEPETQLLLAVGGDSKITVWELSEPPSEQEAEIPHKILLEINSKESTDESKSPRYHRAIWHPVNRSVFAVATDTNDVLVVDINKILDGSEENSFKESDISGKILKSQVHDKPINDLAFSPDGTILATASDDRVTFWALNFDNDVGINSVRRINLDGQQVSSVLFIEGDLSDMSSGQSSLFKFRYVILGTERNSILHLYDIESTEYIQSINFLPPPERRSSSNKTYRKEEAMFNCVSFDQETSTLLIANSARISIFALHLHLPHKIEQLDPFNQTTFGDTSQSQIEHESMSSADDPTGSNDVQFDYMVEFPVNQLIGSFVVVPDMNSLQGISLYCIQSKAVQQYHVAKHLLLPPNLDIYPEFVNEEITLDLPQEEVEDTKKEEENKVFTTETSELSSQSEGAQLPAAEEGNLEKDIVKETVVVQTTNTVAGKPDSETTTFVTESEDTSLSEKRTAQESTTGNMIESTINSDENESKSQESQKISSTIKLSGPVVNGTIAKLKEKKKAAASLTASSSVQNNDLLSDSERTSRRKESRRGMERERESGNENMNHSPETTSRAAGKKSVDGISKNNGKIGEKSRKSLELQEGQSSTLSSATGISPSQMQMILKEIKKVEESVTNKLGTMFSKELEKQFQKIEEERIAHQAAETSRQETILKLVSQTLSTNTSKLLESTIRSEVQNSVLPTLSKMVTNAVDKHAHRGMIDAVNKNIPAAIDKAVSDNVPRVLSKTPVIESIAKGVSKSIRPVIEETFRENFTSVLIPSYQKATNAMFEQITTTFEAGLQDIAHKSAQSASYASAHSIDQNTLARLQASIDHLTLTVQQLQASVNNANVGGNIVRQVSGKHVEQQQLGRSSDEYPFNILSRSLSGELKRILIPQGATSASTPSMSHQEVYNNYTPSVRASSSQSHQMHQQQQFQHQLRHQQHQHQQQLLSPVEPPGLEENPNIDRALDMGNYEDAFVTVLASHDLPVILRLCSKVSPKSVFPPSRSLLSQPVILSLIHHLSLELNKFSELKRAWVEEAVVKLNPKDHDIREHCERILPLVKQRLEEHYMQVATQDATSPSLKNIGLLIHAVNGLLS</sequence>
<feature type="compositionally biased region" description="Polar residues" evidence="8">
    <location>
        <begin position="254"/>
        <end position="263"/>
    </location>
</feature>
<dbReference type="STRING" id="658196.A0A397TI16"/>
<evidence type="ECO:0000313" key="12">
    <source>
        <dbReference type="Proteomes" id="UP000265703"/>
    </source>
</evidence>
<feature type="region of interest" description="Disordered" evidence="8">
    <location>
        <begin position="1331"/>
        <end position="1376"/>
    </location>
</feature>
<dbReference type="Gene3D" id="2.130.10.10">
    <property type="entry name" value="YVTN repeat-like/Quinoprotein amine dehydrogenase"/>
    <property type="match status" value="1"/>
</dbReference>
<evidence type="ECO:0000259" key="10">
    <source>
        <dbReference type="Pfam" id="PF21289"/>
    </source>
</evidence>
<feature type="compositionally biased region" description="Low complexity" evidence="8">
    <location>
        <begin position="1335"/>
        <end position="1350"/>
    </location>
</feature>
<feature type="region of interest" description="Disordered" evidence="8">
    <location>
        <begin position="857"/>
        <end position="915"/>
    </location>
</feature>
<organism evidence="11 12">
    <name type="scientific">Glomus cerebriforme</name>
    <dbReference type="NCBI Taxonomy" id="658196"/>
    <lineage>
        <taxon>Eukaryota</taxon>
        <taxon>Fungi</taxon>
        <taxon>Fungi incertae sedis</taxon>
        <taxon>Mucoromycota</taxon>
        <taxon>Glomeromycotina</taxon>
        <taxon>Glomeromycetes</taxon>
        <taxon>Glomerales</taxon>
        <taxon>Glomeraceae</taxon>
        <taxon>Glomus</taxon>
    </lineage>
</organism>
<name>A0A397TI16_9GLOM</name>
<feature type="region of interest" description="Disordered" evidence="8">
    <location>
        <begin position="192"/>
        <end position="304"/>
    </location>
</feature>
<feature type="compositionally biased region" description="Pro residues" evidence="8">
    <location>
        <begin position="75"/>
        <end position="89"/>
    </location>
</feature>
<keyword evidence="5" id="KW-0677">Repeat</keyword>
<feature type="domain" description="Enhancer of mRNA-decapping protein 4 C-terminal" evidence="10">
    <location>
        <begin position="1379"/>
        <end position="1493"/>
    </location>
</feature>
<gene>
    <name evidence="11" type="ORF">C1645_873429</name>
</gene>
<feature type="compositionally biased region" description="Polar residues" evidence="8">
    <location>
        <begin position="229"/>
        <end position="239"/>
    </location>
</feature>
<evidence type="ECO:0000256" key="2">
    <source>
        <dbReference type="ARBA" id="ARBA00009639"/>
    </source>
</evidence>
<evidence type="ECO:0000256" key="3">
    <source>
        <dbReference type="ARBA" id="ARBA00022490"/>
    </source>
</evidence>
<comment type="subcellular location">
    <subcellularLocation>
        <location evidence="1">Cytoplasm</location>
        <location evidence="1">P-body</location>
    </subcellularLocation>
</comment>